<evidence type="ECO:0000313" key="2">
    <source>
        <dbReference type="EMBL" id="SES70650.1"/>
    </source>
</evidence>
<dbReference type="SUPFAM" id="SSF56935">
    <property type="entry name" value="Porins"/>
    <property type="match status" value="1"/>
</dbReference>
<keyword evidence="3" id="KW-1185">Reference proteome</keyword>
<dbReference type="Proteomes" id="UP000199308">
    <property type="component" value="Unassembled WGS sequence"/>
</dbReference>
<dbReference type="OrthoDB" id="5758646at2"/>
<evidence type="ECO:0000256" key="1">
    <source>
        <dbReference type="SAM" id="SignalP"/>
    </source>
</evidence>
<dbReference type="AlphaFoldDB" id="A0A1H9YNE9"/>
<accession>A0A1H9YNE9</accession>
<dbReference type="InterPro" id="IPR031593">
    <property type="entry name" value="Porin_7"/>
</dbReference>
<evidence type="ECO:0000313" key="3">
    <source>
        <dbReference type="Proteomes" id="UP000199308"/>
    </source>
</evidence>
<protein>
    <submittedName>
        <fullName evidence="2">Putative general porin</fullName>
    </submittedName>
</protein>
<name>A0A1H9YNE9_THASX</name>
<dbReference type="STRING" id="349064.SAMN05660429_00291"/>
<dbReference type="EMBL" id="FOHK01000001">
    <property type="protein sequence ID" value="SES70650.1"/>
    <property type="molecule type" value="Genomic_DNA"/>
</dbReference>
<gene>
    <name evidence="2" type="ORF">SAMN05660429_00291</name>
</gene>
<reference evidence="2 3" key="1">
    <citation type="submission" date="2016-10" db="EMBL/GenBank/DDBJ databases">
        <authorList>
            <person name="de Groot N.N."/>
        </authorList>
    </citation>
    <scope>NUCLEOTIDE SEQUENCE [LARGE SCALE GENOMIC DNA]</scope>
    <source>
        <strain evidence="2 3">DSM 19706</strain>
    </source>
</reference>
<dbReference type="Pfam" id="PF16956">
    <property type="entry name" value="Porin_7"/>
    <property type="match status" value="1"/>
</dbReference>
<organism evidence="2 3">
    <name type="scientific">Thalassotalea agarivorans</name>
    <name type="common">Thalassomonas agarivorans</name>
    <dbReference type="NCBI Taxonomy" id="349064"/>
    <lineage>
        <taxon>Bacteria</taxon>
        <taxon>Pseudomonadati</taxon>
        <taxon>Pseudomonadota</taxon>
        <taxon>Gammaproteobacteria</taxon>
        <taxon>Alteromonadales</taxon>
        <taxon>Colwelliaceae</taxon>
        <taxon>Thalassotalea</taxon>
    </lineage>
</organism>
<feature type="chain" id="PRO_5011640527" evidence="1">
    <location>
        <begin position="30"/>
        <end position="294"/>
    </location>
</feature>
<proteinExistence type="predicted"/>
<sequence>MDLMFQMDLKMKKILLALICLSAALPVYAEQYRTIANTSLGKEEIKPSFGSNAKADFFNFNAIYYFDDKLALGPLDEFGYLNRISNVYGSANHLQNDSFTLIDYHVGGDWHLGDFIVGAEIRGIDISNRNDFQDDNKILKGKLGYFIDENLLFNLTYNYDDETKDSMVDIGVNYQVILPGYDYVGFGYKTNDELDVHSVDVQYFSNINESQYIRLYAEYNYWVDAENDSWSVGANYNISQNTSFYATLDVSGDSYSVGAKHYFNRSWALAGEYRELDADIADVSQYTLTVSMQF</sequence>
<feature type="signal peptide" evidence="1">
    <location>
        <begin position="1"/>
        <end position="29"/>
    </location>
</feature>
<keyword evidence="1" id="KW-0732">Signal</keyword>